<proteinExistence type="predicted"/>
<reference evidence="1" key="1">
    <citation type="submission" date="2018-02" db="EMBL/GenBank/DDBJ databases">
        <title>The genomes of Aspergillus section Nigri reveals drivers in fungal speciation.</title>
        <authorList>
            <consortium name="DOE Joint Genome Institute"/>
            <person name="Vesth T.C."/>
            <person name="Nybo J."/>
            <person name="Theobald S."/>
            <person name="Brandl J."/>
            <person name="Frisvad J.C."/>
            <person name="Nielsen K.F."/>
            <person name="Lyhne E.K."/>
            <person name="Kogle M.E."/>
            <person name="Kuo A."/>
            <person name="Riley R."/>
            <person name="Clum A."/>
            <person name="Nolan M."/>
            <person name="Lipzen A."/>
            <person name="Salamov A."/>
            <person name="Henrissat B."/>
            <person name="Wiebenga A."/>
            <person name="De vries R.P."/>
            <person name="Grigoriev I.V."/>
            <person name="Mortensen U.H."/>
            <person name="Andersen M.R."/>
            <person name="Baker S.E."/>
        </authorList>
    </citation>
    <scope>NUCLEOTIDE SEQUENCE</scope>
    <source>
        <strain evidence="1">CBS 121060</strain>
    </source>
</reference>
<sequence length="412" mass="44299">MAITHMPVRLSVRTTQHECEHTPHSTVLRGLTPPVTPTIDDDSLSGSEVTVHSNTSSPFLSPVDAKPEKLDEEISDTKHFTDDLEYHYDPKGRAVEFGRGVWSVVYKASSSPAVKSGLLTPPSSPAVKGRVVAVKSPVRRDAHSVLDAEARALTRISRVAGAENHVVPFRGYISESHSIVMSAVPLALSTYIQDKAAIAQKTRSTQTMFDPVQGMAHWHVLAEKLIAGLAWLHSGPQMVHGDIKPHNILLRSHSPSGQDLDLESDSFPYEPLFADFSSAHPIASPSSPEQCSMGTALTALTPPFAAPELLCVSSLTSPDVAPTPESDVFSLAVSLLAAATGDLLLYPGASNLQRLAMAREGHRVIDFARSGPNGSRVPRAGVVEQIIKPAIAKDPSQRIHPDDWLHLAESAH</sequence>
<protein>
    <submittedName>
        <fullName evidence="1">Kinase-like protein</fullName>
    </submittedName>
</protein>
<keyword evidence="2" id="KW-1185">Reference proteome</keyword>
<organism evidence="1 2">
    <name type="scientific">Aspergillus aculeatinus CBS 121060</name>
    <dbReference type="NCBI Taxonomy" id="1448322"/>
    <lineage>
        <taxon>Eukaryota</taxon>
        <taxon>Fungi</taxon>
        <taxon>Dikarya</taxon>
        <taxon>Ascomycota</taxon>
        <taxon>Pezizomycotina</taxon>
        <taxon>Eurotiomycetes</taxon>
        <taxon>Eurotiomycetidae</taxon>
        <taxon>Eurotiales</taxon>
        <taxon>Aspergillaceae</taxon>
        <taxon>Aspergillus</taxon>
        <taxon>Aspergillus subgen. Circumdati</taxon>
    </lineage>
</organism>
<evidence type="ECO:0000313" key="1">
    <source>
        <dbReference type="EMBL" id="RAH66446.1"/>
    </source>
</evidence>
<accession>A0ACD1GYL8</accession>
<evidence type="ECO:0000313" key="2">
    <source>
        <dbReference type="Proteomes" id="UP000249661"/>
    </source>
</evidence>
<gene>
    <name evidence="1" type="ORF">BO66DRAFT_181007</name>
</gene>
<dbReference type="Proteomes" id="UP000249661">
    <property type="component" value="Unassembled WGS sequence"/>
</dbReference>
<dbReference type="EMBL" id="KZ824982">
    <property type="protein sequence ID" value="RAH66446.1"/>
    <property type="molecule type" value="Genomic_DNA"/>
</dbReference>
<name>A0ACD1GYL8_9EURO</name>